<accession>A0ABV4HYP6</accession>
<dbReference type="InterPro" id="IPR043750">
    <property type="entry name" value="DUF5695"/>
</dbReference>
<dbReference type="Pfam" id="PF18951">
    <property type="entry name" value="DUF5695"/>
    <property type="match status" value="1"/>
</dbReference>
<evidence type="ECO:0000313" key="3">
    <source>
        <dbReference type="Proteomes" id="UP001566476"/>
    </source>
</evidence>
<feature type="region of interest" description="Disordered" evidence="1">
    <location>
        <begin position="1"/>
        <end position="29"/>
    </location>
</feature>
<organism evidence="2 3">
    <name type="scientific">Kineococcus mangrovi</name>
    <dbReference type="NCBI Taxonomy" id="1660183"/>
    <lineage>
        <taxon>Bacteria</taxon>
        <taxon>Bacillati</taxon>
        <taxon>Actinomycetota</taxon>
        <taxon>Actinomycetes</taxon>
        <taxon>Kineosporiales</taxon>
        <taxon>Kineosporiaceae</taxon>
        <taxon>Kineococcus</taxon>
    </lineage>
</organism>
<name>A0ABV4HYP6_9ACTN</name>
<comment type="caution">
    <text evidence="2">The sequence shown here is derived from an EMBL/GenBank/DDBJ whole genome shotgun (WGS) entry which is preliminary data.</text>
</comment>
<keyword evidence="3" id="KW-1185">Reference proteome</keyword>
<sequence length="1242" mass="132420">MTNPAEPLSPATGRGGAPLPSDPGGSTSRRSVLATMLAASAAAALGPGVLAPSRAAAATRPLQSARFDVAVDEATGGVFRLVDPQDPYRTNYLLNPDNRPNFVVDDSRWLGDMVFSVKGAGDSAPRPAVTGLSDDVRTVTSDADGVTVRYAGTAANRFGIRGFTLTQQYALTGPDRSRLSWTFTVTNTSGAPLEFLDVGLPLPMDSWWASDQTAIYEQNVSRHSFVAEDGSYLYWQRPNGEAPYLVMVPQEGTRLEFKNKARFKEGPFAEKDPAWEGLVEYYVHSKDIQVARAASTAAYLPATSLVLAPGASKTYGFTFRWAGSYHDLRDVLFDAGVVDVVSLPGMVVPTDLTATLAVRAAGGITSVVGEAGKGIAVRAQGTRNGYSLYQLTMPTLGANDVTVTYAGNRTSVLQYWAIEPVEKVIAARTAFLAGKQQARTARGYDGAYLQWDMSRQRLITWDDYPGGGWKQWMAGGSDDLGLGPAAFLARKNVSDPVPSEIASVDRFIQRFLHGYLQARTENGQRTYQVYRWFDGRDGTPQDQGVWRAYNYAHIANTYFHMYEVATTWPDLKTAFGALDYLDMAFRTWEAMYTKIPLPTPIGDAAHDLGLMGEGTYPELLAALRFEGRTAQAATLQGFLDAKAKRLFAQKYPFASEASIDTTGFEANYTLAKAYGNTELARKVQRASLACRGLQPLWYFYGSDNRHMGESWWNLGYETQIGAWQQQDYLRNYAAPDDPDFDDMVRSTYGAYLAGWANVNSGQISPAEANRGAASWQFQSEKGRANYDWIPILDGWWAWSGEADLGFWGGVRTASTTVVEDRAVGTYAYGGEVRTTGAGGEYAVVPRDGVRQRLIVHPARGLTVEVSRAKYSRATVSRAADRVGLTVQGVGGAASAPRIGLANLAAGTYDVSVGGSAVSAQLTSDGRGAAVALGSTASDAAVLVSRTGNAPGEREVGRDGVVSATYTASWNRVGALNDGLVAAGGATDQTALWGTYRRTGRSASDTLTCTWGEPVTVASSTLVFWADAARGSGDGVALPDSWRLEFRDASGSWQPVQPTGAAAYPVNPAGARSTVTFSPVSTTALRAVLTASAAAGGSRSAVAVSEWSVFTPAPAQPVPPTQTRLYQQVNSGNPVRANVGQPVQVVVQFGNRGAGVVDGNTLVETCRQTNAGAAGATTFSLAPAEGTQQQIARPYPAGQNANLTLVGTPTSPGRAVFECTLSGQDQAGAPVSATTTVTVDVVR</sequence>
<protein>
    <submittedName>
        <fullName evidence="2">DUF5695 domain-containing protein</fullName>
    </submittedName>
</protein>
<dbReference type="RefSeq" id="WP_370717577.1">
    <property type="nucleotide sequence ID" value="NZ_JBGGTQ010000002.1"/>
</dbReference>
<dbReference type="Gene3D" id="2.60.120.260">
    <property type="entry name" value="Galactose-binding domain-like"/>
    <property type="match status" value="1"/>
</dbReference>
<dbReference type="Proteomes" id="UP001566476">
    <property type="component" value="Unassembled WGS sequence"/>
</dbReference>
<reference evidence="2 3" key="1">
    <citation type="submission" date="2024-07" db="EMBL/GenBank/DDBJ databases">
        <authorList>
            <person name="Thanompreechachai J."/>
            <person name="Duangmal K."/>
        </authorList>
    </citation>
    <scope>NUCLEOTIDE SEQUENCE [LARGE SCALE GENOMIC DNA]</scope>
    <source>
        <strain evidence="2 3">TBRC 1896</strain>
    </source>
</reference>
<dbReference type="PROSITE" id="PS51318">
    <property type="entry name" value="TAT"/>
    <property type="match status" value="1"/>
</dbReference>
<dbReference type="InterPro" id="IPR006311">
    <property type="entry name" value="TAT_signal"/>
</dbReference>
<evidence type="ECO:0000313" key="2">
    <source>
        <dbReference type="EMBL" id="MEZ0491537.1"/>
    </source>
</evidence>
<evidence type="ECO:0000256" key="1">
    <source>
        <dbReference type="SAM" id="MobiDB-lite"/>
    </source>
</evidence>
<dbReference type="EMBL" id="JBGGTQ010000002">
    <property type="protein sequence ID" value="MEZ0491537.1"/>
    <property type="molecule type" value="Genomic_DNA"/>
</dbReference>
<gene>
    <name evidence="2" type="ORF">AB2L28_04730</name>
</gene>
<proteinExistence type="predicted"/>